<sequence>MLILRCPARLQRLEDALRRSLPRALPVYGAVLNINRGNPGDFEVAVDAWPDFGAVLARRSGEVAAGRFGVRGCGCAGGLSAALPHRHQWTTPTGTCRPPSTGMLDPDVRLGTLSRAHVELLDSTWAYGGNAWSRHYLGELLERFPSLCLLSRAGQPLCWALTDGFAAGAHGFTLPSQRRRGLMRVLTALAARRALARGFPAYG</sequence>
<proteinExistence type="inferred from homology"/>
<keyword evidence="4" id="KW-1185">Reference proteome</keyword>
<dbReference type="EMBL" id="VZSO01009040">
    <property type="protein sequence ID" value="NWZ30973.1"/>
    <property type="molecule type" value="Genomic_DNA"/>
</dbReference>
<dbReference type="AlphaFoldDB" id="A0A7K7LJQ8"/>
<feature type="non-terminal residue" evidence="3">
    <location>
        <position position="1"/>
    </location>
</feature>
<evidence type="ECO:0000259" key="2">
    <source>
        <dbReference type="Pfam" id="PF06021"/>
    </source>
</evidence>
<dbReference type="Gene3D" id="3.40.630.30">
    <property type="match status" value="1"/>
</dbReference>
<keyword evidence="1" id="KW-0012">Acyltransferase</keyword>
<evidence type="ECO:0000256" key="1">
    <source>
        <dbReference type="RuleBase" id="RU368002"/>
    </source>
</evidence>
<keyword evidence="1" id="KW-0808">Transferase</keyword>
<dbReference type="InterPro" id="IPR010313">
    <property type="entry name" value="Glycine_N-acyltransferase"/>
</dbReference>
<dbReference type="Pfam" id="PF06021">
    <property type="entry name" value="Gly_acyl_tr_N"/>
    <property type="match status" value="1"/>
</dbReference>
<dbReference type="GO" id="GO:0005739">
    <property type="term" value="C:mitochondrion"/>
    <property type="evidence" value="ECO:0007669"/>
    <property type="project" value="InterPro"/>
</dbReference>
<name>A0A7K7LJQ8_9AVES</name>
<evidence type="ECO:0000313" key="4">
    <source>
        <dbReference type="Proteomes" id="UP000525565"/>
    </source>
</evidence>
<reference evidence="3 4" key="1">
    <citation type="submission" date="2019-09" db="EMBL/GenBank/DDBJ databases">
        <title>Bird 10,000 Genomes (B10K) Project - Family phase.</title>
        <authorList>
            <person name="Zhang G."/>
        </authorList>
    </citation>
    <scope>NUCLEOTIDE SEQUENCE [LARGE SCALE GENOMIC DNA]</scope>
    <source>
        <strain evidence="3">OUT-0051</strain>
        <tissue evidence="3">Kidney</tissue>
    </source>
</reference>
<dbReference type="InterPro" id="IPR015938">
    <property type="entry name" value="Glycine_N-acyltransferase_N"/>
</dbReference>
<dbReference type="PANTHER" id="PTHR15298">
    <property type="entry name" value="L-COA N-ACYLTRANSFERASE-RELATED"/>
    <property type="match status" value="1"/>
</dbReference>
<dbReference type="SUPFAM" id="SSF55729">
    <property type="entry name" value="Acyl-CoA N-acyltransferases (Nat)"/>
    <property type="match status" value="1"/>
</dbReference>
<accession>A0A7K7LJQ8</accession>
<dbReference type="GO" id="GO:0047961">
    <property type="term" value="F:glycine N-acyltransferase activity"/>
    <property type="evidence" value="ECO:0007669"/>
    <property type="project" value="InterPro"/>
</dbReference>
<comment type="caution">
    <text evidence="3">The sequence shown here is derived from an EMBL/GenBank/DDBJ whole genome shotgun (WGS) entry which is preliminary data.</text>
</comment>
<dbReference type="EC" id="2.3.1.-" evidence="1"/>
<feature type="non-terminal residue" evidence="3">
    <location>
        <position position="203"/>
    </location>
</feature>
<gene>
    <name evidence="3" type="primary">Glyatl3_2</name>
    <name evidence="3" type="ORF">ASASCU_R04524</name>
</gene>
<feature type="domain" description="Glycine N-acyltransferase N-terminal" evidence="2">
    <location>
        <begin position="1"/>
        <end position="63"/>
    </location>
</feature>
<protein>
    <recommendedName>
        <fullName evidence="1">Glycine N-acyltransferase-like protein</fullName>
        <ecNumber evidence="1">2.3.1.-</ecNumber>
    </recommendedName>
</protein>
<evidence type="ECO:0000313" key="3">
    <source>
        <dbReference type="EMBL" id="NWZ30973.1"/>
    </source>
</evidence>
<dbReference type="InterPro" id="IPR016181">
    <property type="entry name" value="Acyl_CoA_acyltransferase"/>
</dbReference>
<dbReference type="PANTHER" id="PTHR15298:SF1">
    <property type="entry name" value="GLYCINE N-ACYLTRANSFERASE-LIKE PROTEIN"/>
    <property type="match status" value="1"/>
</dbReference>
<comment type="similarity">
    <text evidence="1">Belongs to the glycine N-acyltransferase family.</text>
</comment>
<dbReference type="Proteomes" id="UP000525565">
    <property type="component" value="Unassembled WGS sequence"/>
</dbReference>
<organism evidence="3 4">
    <name type="scientific">Asarcornis scutulata</name>
    <dbReference type="NCBI Taxonomy" id="75869"/>
    <lineage>
        <taxon>Eukaryota</taxon>
        <taxon>Metazoa</taxon>
        <taxon>Chordata</taxon>
        <taxon>Craniata</taxon>
        <taxon>Vertebrata</taxon>
        <taxon>Euteleostomi</taxon>
        <taxon>Archelosauria</taxon>
        <taxon>Archosauria</taxon>
        <taxon>Dinosauria</taxon>
        <taxon>Saurischia</taxon>
        <taxon>Theropoda</taxon>
        <taxon>Coelurosauria</taxon>
        <taxon>Aves</taxon>
        <taxon>Neognathae</taxon>
        <taxon>Galloanserae</taxon>
        <taxon>Anseriformes</taxon>
        <taxon>Anatidae</taxon>
        <taxon>Anatinae</taxon>
        <taxon>Asarcornis</taxon>
    </lineage>
</organism>